<dbReference type="Gene3D" id="3.40.50.720">
    <property type="entry name" value="NAD(P)-binding Rossmann-like Domain"/>
    <property type="match status" value="1"/>
</dbReference>
<dbReference type="CDD" id="cd05325">
    <property type="entry name" value="carb_red_sniffer_like_SDR_c"/>
    <property type="match status" value="1"/>
</dbReference>
<accession>A0A8J6XBK5</accession>
<dbReference type="InterPro" id="IPR002347">
    <property type="entry name" value="SDR_fam"/>
</dbReference>
<protein>
    <submittedName>
        <fullName evidence="1">SDR family NAD(P)-dependent oxidoreductase</fullName>
    </submittedName>
</protein>
<dbReference type="InterPro" id="IPR036291">
    <property type="entry name" value="NAD(P)-bd_dom_sf"/>
</dbReference>
<dbReference type="GO" id="GO:0016491">
    <property type="term" value="F:oxidoreductase activity"/>
    <property type="evidence" value="ECO:0007669"/>
    <property type="project" value="TreeGrafter"/>
</dbReference>
<dbReference type="PRINTS" id="PR00081">
    <property type="entry name" value="GDHRDH"/>
</dbReference>
<reference evidence="1" key="1">
    <citation type="submission" date="2020-09" db="EMBL/GenBank/DDBJ databases">
        <title>Iningainema tapete sp. nov. (Scytonemataceae, Cyanobacteria) from greenhouses in central Florida (USA) produces two types of nodularin with biosynthetic potential for microcystin-LR and anabaenopeptins.</title>
        <authorList>
            <person name="Berthold D.E."/>
            <person name="Lefler F.W."/>
            <person name="Huang I.-S."/>
            <person name="Abdulla H."/>
            <person name="Zimba P.V."/>
            <person name="Laughinghouse H.D. IV."/>
        </authorList>
    </citation>
    <scope>NUCLEOTIDE SEQUENCE</scope>
    <source>
        <strain evidence="1">BLCCT55</strain>
    </source>
</reference>
<sequence>MSFINEINNANALIIGASQGIGLGFVRNLLQNERIAKVYATYRQPESAVELITLQKQHSDKLVCLAMDITEESQIIESVQLLRADTNKLHLVVNCVGVLHEGEMQPEKSLRQINSEYLMRYFQVNSIGSVLLAKHLLPLFRHQESSVFASISAKVGSIGDNKLGGWYGYRASKAALNMFMRTVAIEYGRTCPKAVVVTLHPGTTDTRLSLPFQGNVPPEKLFSVERTVTQLLSVIEQLQPSDSGEFFSWDGSRLPW</sequence>
<dbReference type="EMBL" id="JACXAE010000027">
    <property type="protein sequence ID" value="MBD2771714.1"/>
    <property type="molecule type" value="Genomic_DNA"/>
</dbReference>
<dbReference type="GO" id="GO:0005737">
    <property type="term" value="C:cytoplasm"/>
    <property type="evidence" value="ECO:0007669"/>
    <property type="project" value="TreeGrafter"/>
</dbReference>
<gene>
    <name evidence="1" type="ORF">ICL16_06285</name>
</gene>
<dbReference type="SUPFAM" id="SSF51735">
    <property type="entry name" value="NAD(P)-binding Rossmann-fold domains"/>
    <property type="match status" value="1"/>
</dbReference>
<dbReference type="InterPro" id="IPR051468">
    <property type="entry name" value="Fungal_SecMetab_SDRs"/>
</dbReference>
<name>A0A8J6XBK5_9CYAN</name>
<dbReference type="RefSeq" id="WP_190826004.1">
    <property type="nucleotide sequence ID" value="NZ_CAWPPI010000027.1"/>
</dbReference>
<comment type="caution">
    <text evidence="1">The sequence shown here is derived from an EMBL/GenBank/DDBJ whole genome shotgun (WGS) entry which is preliminary data.</text>
</comment>
<dbReference type="Pfam" id="PF00106">
    <property type="entry name" value="adh_short"/>
    <property type="match status" value="1"/>
</dbReference>
<dbReference type="Proteomes" id="UP000629098">
    <property type="component" value="Unassembled WGS sequence"/>
</dbReference>
<dbReference type="PANTHER" id="PTHR43544">
    <property type="entry name" value="SHORT-CHAIN DEHYDROGENASE/REDUCTASE"/>
    <property type="match status" value="1"/>
</dbReference>
<keyword evidence="2" id="KW-1185">Reference proteome</keyword>
<proteinExistence type="predicted"/>
<evidence type="ECO:0000313" key="2">
    <source>
        <dbReference type="Proteomes" id="UP000629098"/>
    </source>
</evidence>
<evidence type="ECO:0000313" key="1">
    <source>
        <dbReference type="EMBL" id="MBD2771714.1"/>
    </source>
</evidence>
<organism evidence="1 2">
    <name type="scientific">Iningainema tapete BLCC-T55</name>
    <dbReference type="NCBI Taxonomy" id="2748662"/>
    <lineage>
        <taxon>Bacteria</taxon>
        <taxon>Bacillati</taxon>
        <taxon>Cyanobacteriota</taxon>
        <taxon>Cyanophyceae</taxon>
        <taxon>Nostocales</taxon>
        <taxon>Scytonemataceae</taxon>
        <taxon>Iningainema tapete</taxon>
    </lineage>
</organism>
<dbReference type="PANTHER" id="PTHR43544:SF12">
    <property type="entry name" value="NAD(P)-BINDING ROSSMANN-FOLD SUPERFAMILY PROTEIN"/>
    <property type="match status" value="1"/>
</dbReference>
<dbReference type="AlphaFoldDB" id="A0A8J6XBK5"/>